<sequence length="49" mass="5607">MHIDGKGACQAEEKHRDPLTGGQIFRRCKCQLYDGPEPLPEYYARELEG</sequence>
<reference evidence="2" key="1">
    <citation type="journal article" date="2019" name="Int. J. Syst. Evol. Microbiol.">
        <title>The Global Catalogue of Microorganisms (GCM) 10K type strain sequencing project: providing services to taxonomists for standard genome sequencing and annotation.</title>
        <authorList>
            <consortium name="The Broad Institute Genomics Platform"/>
            <consortium name="The Broad Institute Genome Sequencing Center for Infectious Disease"/>
            <person name="Wu L."/>
            <person name="Ma J."/>
        </authorList>
    </citation>
    <scope>NUCLEOTIDE SEQUENCE [LARGE SCALE GENOMIC DNA]</scope>
    <source>
        <strain evidence="2">JCM 14969</strain>
    </source>
</reference>
<gene>
    <name evidence="1" type="ORF">GCM10009789_85160</name>
</gene>
<proteinExistence type="predicted"/>
<protein>
    <submittedName>
        <fullName evidence="1">Uncharacterized protein</fullName>
    </submittedName>
</protein>
<name>A0ABP4QQ26_9ACTN</name>
<dbReference type="EMBL" id="BAAAOS010000069">
    <property type="protein sequence ID" value="GAA1618238.1"/>
    <property type="molecule type" value="Genomic_DNA"/>
</dbReference>
<evidence type="ECO:0000313" key="2">
    <source>
        <dbReference type="Proteomes" id="UP001500393"/>
    </source>
</evidence>
<dbReference type="Proteomes" id="UP001500393">
    <property type="component" value="Unassembled WGS sequence"/>
</dbReference>
<comment type="caution">
    <text evidence="1">The sequence shown here is derived from an EMBL/GenBank/DDBJ whole genome shotgun (WGS) entry which is preliminary data.</text>
</comment>
<keyword evidence="2" id="KW-1185">Reference proteome</keyword>
<evidence type="ECO:0000313" key="1">
    <source>
        <dbReference type="EMBL" id="GAA1618238.1"/>
    </source>
</evidence>
<accession>A0ABP4QQ26</accession>
<organism evidence="1 2">
    <name type="scientific">Kribbella sancticallisti</name>
    <dbReference type="NCBI Taxonomy" id="460087"/>
    <lineage>
        <taxon>Bacteria</taxon>
        <taxon>Bacillati</taxon>
        <taxon>Actinomycetota</taxon>
        <taxon>Actinomycetes</taxon>
        <taxon>Propionibacteriales</taxon>
        <taxon>Kribbellaceae</taxon>
        <taxon>Kribbella</taxon>
    </lineage>
</organism>